<dbReference type="PANTHER" id="PTHR43151">
    <property type="entry name" value="FEOA FAMILY PROTEIN"/>
    <property type="match status" value="1"/>
</dbReference>
<dbReference type="EMBL" id="SSOD01000003">
    <property type="protein sequence ID" value="THF63257.1"/>
    <property type="molecule type" value="Genomic_DNA"/>
</dbReference>
<sequence length="93" mass="9508">MTAPSRPTFPLSLAEEGATVRVIAIRGGSAFVLRVAELGINVGCELAVRQREGGGLVVARGAARFALGAGMAQRILVAAEGAADESSQRSKQS</sequence>
<feature type="domain" description="Ferrous iron transporter FeoA-like" evidence="2">
    <location>
        <begin position="9"/>
        <end position="79"/>
    </location>
</feature>
<dbReference type="SMART" id="SM00899">
    <property type="entry name" value="FeoA"/>
    <property type="match status" value="1"/>
</dbReference>
<proteinExistence type="predicted"/>
<accession>A0A4S4ATL1</accession>
<dbReference type="Pfam" id="PF04023">
    <property type="entry name" value="FeoA"/>
    <property type="match status" value="1"/>
</dbReference>
<dbReference type="InterPro" id="IPR007167">
    <property type="entry name" value="Fe-transptr_FeoA-like"/>
</dbReference>
<dbReference type="RefSeq" id="WP_136383709.1">
    <property type="nucleotide sequence ID" value="NZ_SSOD01000003.1"/>
</dbReference>
<dbReference type="AlphaFoldDB" id="A0A4S4ATL1"/>
<name>A0A4S4ATL1_9RHOO</name>
<evidence type="ECO:0000259" key="2">
    <source>
        <dbReference type="SMART" id="SM00899"/>
    </source>
</evidence>
<dbReference type="GO" id="GO:0046914">
    <property type="term" value="F:transition metal ion binding"/>
    <property type="evidence" value="ECO:0007669"/>
    <property type="project" value="InterPro"/>
</dbReference>
<comment type="caution">
    <text evidence="3">The sequence shown here is derived from an EMBL/GenBank/DDBJ whole genome shotgun (WGS) entry which is preliminary data.</text>
</comment>
<evidence type="ECO:0000313" key="4">
    <source>
        <dbReference type="Proteomes" id="UP000307956"/>
    </source>
</evidence>
<reference evidence="3 4" key="1">
    <citation type="submission" date="2019-04" db="EMBL/GenBank/DDBJ databases">
        <title>Azoarcus rhizosphaerae sp. nov. isolated from rhizosphere of Ficus religiosa.</title>
        <authorList>
            <person name="Lin S.-Y."/>
            <person name="Hameed A."/>
            <person name="Hsu Y.-H."/>
            <person name="Young C.-C."/>
        </authorList>
    </citation>
    <scope>NUCLEOTIDE SEQUENCE [LARGE SCALE GENOMIC DNA]</scope>
    <source>
        <strain evidence="3 4">CC-YHH848</strain>
    </source>
</reference>
<dbReference type="PANTHER" id="PTHR43151:SF2">
    <property type="entry name" value="FE(2+) TRANSPORT PROTEIN A-RELATED"/>
    <property type="match status" value="1"/>
</dbReference>
<dbReference type="InterPro" id="IPR008988">
    <property type="entry name" value="Transcriptional_repressor_C"/>
</dbReference>
<keyword evidence="4" id="KW-1185">Reference proteome</keyword>
<dbReference type="Gene3D" id="2.30.30.90">
    <property type="match status" value="1"/>
</dbReference>
<dbReference type="InterPro" id="IPR053184">
    <property type="entry name" value="FeoA-like"/>
</dbReference>
<evidence type="ECO:0000313" key="3">
    <source>
        <dbReference type="EMBL" id="THF63257.1"/>
    </source>
</evidence>
<dbReference type="Proteomes" id="UP000307956">
    <property type="component" value="Unassembled WGS sequence"/>
</dbReference>
<dbReference type="OrthoDB" id="5296943at2"/>
<keyword evidence="1" id="KW-0408">Iron</keyword>
<organism evidence="3 4">
    <name type="scientific">Pseudothauera rhizosphaerae</name>
    <dbReference type="NCBI Taxonomy" id="2565932"/>
    <lineage>
        <taxon>Bacteria</taxon>
        <taxon>Pseudomonadati</taxon>
        <taxon>Pseudomonadota</taxon>
        <taxon>Betaproteobacteria</taxon>
        <taxon>Rhodocyclales</taxon>
        <taxon>Zoogloeaceae</taxon>
        <taxon>Pseudothauera</taxon>
    </lineage>
</organism>
<dbReference type="SUPFAM" id="SSF50037">
    <property type="entry name" value="C-terminal domain of transcriptional repressors"/>
    <property type="match status" value="1"/>
</dbReference>
<dbReference type="InterPro" id="IPR038157">
    <property type="entry name" value="FeoA_core_dom"/>
</dbReference>
<evidence type="ECO:0000256" key="1">
    <source>
        <dbReference type="ARBA" id="ARBA00023004"/>
    </source>
</evidence>
<protein>
    <submittedName>
        <fullName evidence="3">Ferrous iron transport protein A</fullName>
    </submittedName>
</protein>
<gene>
    <name evidence="3" type="ORF">E6O51_04090</name>
</gene>